<organism evidence="11 12">
    <name type="scientific">Parvularcula dongshanensis</name>
    <dbReference type="NCBI Taxonomy" id="1173995"/>
    <lineage>
        <taxon>Bacteria</taxon>
        <taxon>Pseudomonadati</taxon>
        <taxon>Pseudomonadota</taxon>
        <taxon>Alphaproteobacteria</taxon>
        <taxon>Parvularculales</taxon>
        <taxon>Parvularculaceae</taxon>
        <taxon>Parvularcula</taxon>
    </lineage>
</organism>
<keyword evidence="8" id="KW-1133">Transmembrane helix</keyword>
<keyword evidence="5 10" id="KW-0145">Chemotaxis</keyword>
<dbReference type="GO" id="GO:0006935">
    <property type="term" value="P:chemotaxis"/>
    <property type="evidence" value="ECO:0007669"/>
    <property type="project" value="UniProtKB-KW"/>
</dbReference>
<dbReference type="GO" id="GO:0071973">
    <property type="term" value="P:bacterial-type flagellum-dependent cell motility"/>
    <property type="evidence" value="ECO:0007669"/>
    <property type="project" value="InterPro"/>
</dbReference>
<dbReference type="Proteomes" id="UP000563524">
    <property type="component" value="Unassembled WGS sequence"/>
</dbReference>
<evidence type="ECO:0000256" key="7">
    <source>
        <dbReference type="ARBA" id="ARBA00022779"/>
    </source>
</evidence>
<evidence type="ECO:0000256" key="1">
    <source>
        <dbReference type="ARBA" id="ARBA00002254"/>
    </source>
</evidence>
<comment type="caution">
    <text evidence="11">The sequence shown here is derived from an EMBL/GenBank/DDBJ whole genome shotgun (WGS) entry which is preliminary data.</text>
</comment>
<comment type="subcellular location">
    <subcellularLocation>
        <location evidence="10">Cell inner membrane</location>
    </subcellularLocation>
    <subcellularLocation>
        <location evidence="2">Cell membrane</location>
        <topology evidence="2">Single-pass membrane protein</topology>
    </subcellularLocation>
</comment>
<keyword evidence="6" id="KW-0812">Transmembrane</keyword>
<evidence type="ECO:0000256" key="4">
    <source>
        <dbReference type="ARBA" id="ARBA00022475"/>
    </source>
</evidence>
<name>A0A840HZN1_9PROT</name>
<keyword evidence="9 10" id="KW-0472">Membrane</keyword>
<comment type="function">
    <text evidence="1 10">Controls the rotational direction of flagella during chemotaxis.</text>
</comment>
<evidence type="ECO:0000313" key="11">
    <source>
        <dbReference type="EMBL" id="MBB4658296.1"/>
    </source>
</evidence>
<accession>A0A840HZN1</accession>
<dbReference type="EMBL" id="JACHOB010000001">
    <property type="protein sequence ID" value="MBB4658296.1"/>
    <property type="molecule type" value="Genomic_DNA"/>
</dbReference>
<evidence type="ECO:0000256" key="6">
    <source>
        <dbReference type="ARBA" id="ARBA00022692"/>
    </source>
</evidence>
<dbReference type="InterPro" id="IPR005503">
    <property type="entry name" value="FliL"/>
</dbReference>
<keyword evidence="12" id="KW-1185">Reference proteome</keyword>
<dbReference type="GO" id="GO:0005886">
    <property type="term" value="C:plasma membrane"/>
    <property type="evidence" value="ECO:0007669"/>
    <property type="project" value="UniProtKB-SubCell"/>
</dbReference>
<evidence type="ECO:0000256" key="9">
    <source>
        <dbReference type="ARBA" id="ARBA00023136"/>
    </source>
</evidence>
<gene>
    <name evidence="11" type="ORF">GGQ59_000796</name>
</gene>
<evidence type="ECO:0000256" key="3">
    <source>
        <dbReference type="ARBA" id="ARBA00008281"/>
    </source>
</evidence>
<evidence type="ECO:0000313" key="12">
    <source>
        <dbReference type="Proteomes" id="UP000563524"/>
    </source>
</evidence>
<proteinExistence type="inferred from homology"/>
<keyword evidence="4" id="KW-1003">Cell membrane</keyword>
<evidence type="ECO:0000256" key="10">
    <source>
        <dbReference type="RuleBase" id="RU364125"/>
    </source>
</evidence>
<comment type="similarity">
    <text evidence="3 10">Belongs to the FliL family.</text>
</comment>
<evidence type="ECO:0000256" key="5">
    <source>
        <dbReference type="ARBA" id="ARBA00022500"/>
    </source>
</evidence>
<dbReference type="Pfam" id="PF03748">
    <property type="entry name" value="FliL"/>
    <property type="match status" value="1"/>
</dbReference>
<dbReference type="GO" id="GO:0009425">
    <property type="term" value="C:bacterial-type flagellum basal body"/>
    <property type="evidence" value="ECO:0007669"/>
    <property type="project" value="InterPro"/>
</dbReference>
<sequence>MHGISFADALQNYWILAVGHGKGAAGHAASGGAVNDPRRRAPRLRLVVAIETDTDGVHAVEVETPRLRDGFTAAVRSMDTDVLTAPGGLEALRGVLHDRAREVLGEDAPRTILITDFITT</sequence>
<evidence type="ECO:0000256" key="2">
    <source>
        <dbReference type="ARBA" id="ARBA00004162"/>
    </source>
</evidence>
<dbReference type="AlphaFoldDB" id="A0A840HZN1"/>
<protein>
    <recommendedName>
        <fullName evidence="10">Flagellar protein FliL</fullName>
    </recommendedName>
</protein>
<evidence type="ECO:0000256" key="8">
    <source>
        <dbReference type="ARBA" id="ARBA00022989"/>
    </source>
</evidence>
<keyword evidence="10" id="KW-0997">Cell inner membrane</keyword>
<dbReference type="RefSeq" id="WP_246408267.1">
    <property type="nucleotide sequence ID" value="NZ_JACHOB010000001.1"/>
</dbReference>
<reference evidence="11 12" key="1">
    <citation type="submission" date="2020-08" db="EMBL/GenBank/DDBJ databases">
        <title>Genomic Encyclopedia of Type Strains, Phase IV (KMG-IV): sequencing the most valuable type-strain genomes for metagenomic binning, comparative biology and taxonomic classification.</title>
        <authorList>
            <person name="Goeker M."/>
        </authorList>
    </citation>
    <scope>NUCLEOTIDE SEQUENCE [LARGE SCALE GENOMIC DNA]</scope>
    <source>
        <strain evidence="11 12">DSM 102850</strain>
    </source>
</reference>
<keyword evidence="7 10" id="KW-0283">Flagellar rotation</keyword>